<organism evidence="1 2">
    <name type="scientific">Paenibacillus haidiansis</name>
    <dbReference type="NCBI Taxonomy" id="1574488"/>
    <lineage>
        <taxon>Bacteria</taxon>
        <taxon>Bacillati</taxon>
        <taxon>Bacillota</taxon>
        <taxon>Bacilli</taxon>
        <taxon>Bacillales</taxon>
        <taxon>Paenibacillaceae</taxon>
        <taxon>Paenibacillus</taxon>
    </lineage>
</organism>
<dbReference type="SUPFAM" id="SSF56112">
    <property type="entry name" value="Protein kinase-like (PK-like)"/>
    <property type="match status" value="1"/>
</dbReference>
<dbReference type="InterPro" id="IPR011009">
    <property type="entry name" value="Kinase-like_dom_sf"/>
</dbReference>
<protein>
    <recommendedName>
        <fullName evidence="3">Aminoglycoside phosphotransferase domain-containing protein</fullName>
    </recommendedName>
</protein>
<comment type="caution">
    <text evidence="1">The sequence shown here is derived from an EMBL/GenBank/DDBJ whole genome shotgun (WGS) entry which is preliminary data.</text>
</comment>
<evidence type="ECO:0008006" key="3">
    <source>
        <dbReference type="Google" id="ProtNLM"/>
    </source>
</evidence>
<gene>
    <name evidence="1" type="ORF">V3851_11965</name>
</gene>
<name>A0ABU7VRZ4_9BACL</name>
<sequence length="129" mass="14966">MTQEEVLSGGNVNHIVRVGDTVRRPTGYWSPSVHELLKHLEKQGFDGAPRFLGIDDSDREILTFVTGDINQPELESYTWWTDETLAGFARLLRQFHDTARSFTPSNEAKWQLTFRLAVSRLTFLREKWK</sequence>
<proteinExistence type="predicted"/>
<accession>A0ABU7VRZ4</accession>
<keyword evidence="2" id="KW-1185">Reference proteome</keyword>
<reference evidence="1 2" key="1">
    <citation type="submission" date="2024-02" db="EMBL/GenBank/DDBJ databases">
        <title>A nitrogen-fixing paenibacillus bacterium.</title>
        <authorList>
            <person name="Zhang W.L."/>
            <person name="Chen S.F."/>
        </authorList>
    </citation>
    <scope>NUCLEOTIDE SEQUENCE [LARGE SCALE GENOMIC DNA]</scope>
    <source>
        <strain evidence="1 2">M1</strain>
    </source>
</reference>
<evidence type="ECO:0000313" key="1">
    <source>
        <dbReference type="EMBL" id="MEF2966547.1"/>
    </source>
</evidence>
<dbReference type="EMBL" id="JAZHPZ010000005">
    <property type="protein sequence ID" value="MEF2966547.1"/>
    <property type="molecule type" value="Genomic_DNA"/>
</dbReference>
<evidence type="ECO:0000313" key="2">
    <source>
        <dbReference type="Proteomes" id="UP001306950"/>
    </source>
</evidence>
<dbReference type="Proteomes" id="UP001306950">
    <property type="component" value="Unassembled WGS sequence"/>
</dbReference>